<proteinExistence type="inferred from homology"/>
<accession>F4RBQ2</accession>
<keyword evidence="9" id="KW-1185">Reference proteome</keyword>
<evidence type="ECO:0000256" key="1">
    <source>
        <dbReference type="ARBA" id="ARBA00008742"/>
    </source>
</evidence>
<dbReference type="GO" id="GO:0019887">
    <property type="term" value="F:protein kinase regulator activity"/>
    <property type="evidence" value="ECO:0007669"/>
    <property type="project" value="UniProtKB-ARBA"/>
</dbReference>
<dbReference type="SUPFAM" id="SSF47954">
    <property type="entry name" value="Cyclin-like"/>
    <property type="match status" value="2"/>
</dbReference>
<feature type="domain" description="Cyclin-like" evidence="7">
    <location>
        <begin position="103"/>
        <end position="189"/>
    </location>
</feature>
<feature type="compositionally biased region" description="Low complexity" evidence="6">
    <location>
        <begin position="336"/>
        <end position="371"/>
    </location>
</feature>
<comment type="similarity">
    <text evidence="1 5">Belongs to the cyclin family.</text>
</comment>
<feature type="compositionally biased region" description="Basic and acidic residues" evidence="6">
    <location>
        <begin position="382"/>
        <end position="395"/>
    </location>
</feature>
<evidence type="ECO:0000256" key="6">
    <source>
        <dbReference type="SAM" id="MobiDB-lite"/>
    </source>
</evidence>
<dbReference type="VEuPathDB" id="FungiDB:MELLADRAFT_47226"/>
<keyword evidence="4" id="KW-0131">Cell cycle</keyword>
<dbReference type="Proteomes" id="UP000001072">
    <property type="component" value="Unassembled WGS sequence"/>
</dbReference>
<evidence type="ECO:0000313" key="9">
    <source>
        <dbReference type="Proteomes" id="UP000001072"/>
    </source>
</evidence>
<name>F4RBQ2_MELLP</name>
<feature type="region of interest" description="Disordered" evidence="6">
    <location>
        <begin position="1"/>
        <end position="53"/>
    </location>
</feature>
<dbReference type="InterPro" id="IPR036915">
    <property type="entry name" value="Cyclin-like_sf"/>
</dbReference>
<dbReference type="EMBL" id="GL883095">
    <property type="protein sequence ID" value="EGG10142.1"/>
    <property type="molecule type" value="Genomic_DNA"/>
</dbReference>
<protein>
    <recommendedName>
        <fullName evidence="7">Cyclin-like domain-containing protein</fullName>
    </recommendedName>
</protein>
<dbReference type="InterPro" id="IPR039361">
    <property type="entry name" value="Cyclin"/>
</dbReference>
<sequence>MVSSVLSNLTSQSRLNSPGIPKRRSTQSSRSRLNASNSSSSSQPKPSRNPDHDRELMTMLLVGEYREEAQEYMLQLDAETIPAVETMDLQPELEWFMRPFLIDFMIEIHQQYRLRPETLYLAVNIVDRYVAKRVVFKKHYQLVGCASLWIAAKYEDAKERVPGVGELSAMCCGAYEEASFVQMEGHVLTTIGWQLGHPTPEAFLRIRLADELSKSMMVTKSQSLQHSNTTLAHLTRFLMELSLFDRAFVGIRSVEIADGALMLARFILGSPCQSADENAGAKRVMNMLDEQLGERFSTISAVVVKKYNYGYFSRASRVVGDWYGAGHRLSRPAPPRSISSLSISSSPTSSVLTMSSSSRRSVTWSSPGSSVKAEEEEDAELEEKMMMMGEGKRSTDGANRYPSAGLVESPTMPERLKNYHLSTSAPPPSPSIS</sequence>
<dbReference type="GO" id="GO:0051301">
    <property type="term" value="P:cell division"/>
    <property type="evidence" value="ECO:0007669"/>
    <property type="project" value="UniProtKB-KW"/>
</dbReference>
<dbReference type="CDD" id="cd20559">
    <property type="entry name" value="CYCLIN_ScCLN_like"/>
    <property type="match status" value="1"/>
</dbReference>
<dbReference type="InParanoid" id="F4RBQ2"/>
<dbReference type="AlphaFoldDB" id="F4RBQ2"/>
<feature type="compositionally biased region" description="Polar residues" evidence="6">
    <location>
        <begin position="1"/>
        <end position="16"/>
    </location>
</feature>
<feature type="region of interest" description="Disordered" evidence="6">
    <location>
        <begin position="331"/>
        <end position="433"/>
    </location>
</feature>
<dbReference type="GeneID" id="18928412"/>
<evidence type="ECO:0000256" key="5">
    <source>
        <dbReference type="RuleBase" id="RU000383"/>
    </source>
</evidence>
<evidence type="ECO:0000256" key="3">
    <source>
        <dbReference type="ARBA" id="ARBA00023127"/>
    </source>
</evidence>
<dbReference type="Pfam" id="PF02984">
    <property type="entry name" value="Cyclin_C"/>
    <property type="match status" value="1"/>
</dbReference>
<dbReference type="eggNOG" id="KOG0653">
    <property type="taxonomic scope" value="Eukaryota"/>
</dbReference>
<dbReference type="CDD" id="cd20537">
    <property type="entry name" value="CYCLIN_CCNO-like_rpt2"/>
    <property type="match status" value="1"/>
</dbReference>
<dbReference type="FunFam" id="1.10.472.10:FF:000010">
    <property type="entry name" value="G1/S-specific cyclin Cln1"/>
    <property type="match status" value="1"/>
</dbReference>
<dbReference type="PANTHER" id="PTHR10177">
    <property type="entry name" value="CYCLINS"/>
    <property type="match status" value="1"/>
</dbReference>
<dbReference type="InterPro" id="IPR004367">
    <property type="entry name" value="Cyclin_C-dom"/>
</dbReference>
<evidence type="ECO:0000256" key="4">
    <source>
        <dbReference type="ARBA" id="ARBA00023306"/>
    </source>
</evidence>
<dbReference type="OrthoDB" id="5590282at2759"/>
<evidence type="ECO:0000256" key="2">
    <source>
        <dbReference type="ARBA" id="ARBA00022618"/>
    </source>
</evidence>
<reference evidence="9" key="1">
    <citation type="journal article" date="2011" name="Proc. Natl. Acad. Sci. U.S.A.">
        <title>Obligate biotrophy features unraveled by the genomic analysis of rust fungi.</title>
        <authorList>
            <person name="Duplessis S."/>
            <person name="Cuomo C.A."/>
            <person name="Lin Y.-C."/>
            <person name="Aerts A."/>
            <person name="Tisserant E."/>
            <person name="Veneault-Fourrey C."/>
            <person name="Joly D.L."/>
            <person name="Hacquard S."/>
            <person name="Amselem J."/>
            <person name="Cantarel B.L."/>
            <person name="Chiu R."/>
            <person name="Coutinho P.M."/>
            <person name="Feau N."/>
            <person name="Field M."/>
            <person name="Frey P."/>
            <person name="Gelhaye E."/>
            <person name="Goldberg J."/>
            <person name="Grabherr M.G."/>
            <person name="Kodira C.D."/>
            <person name="Kohler A."/>
            <person name="Kuees U."/>
            <person name="Lindquist E.A."/>
            <person name="Lucas S.M."/>
            <person name="Mago R."/>
            <person name="Mauceli E."/>
            <person name="Morin E."/>
            <person name="Murat C."/>
            <person name="Pangilinan J.L."/>
            <person name="Park R."/>
            <person name="Pearson M."/>
            <person name="Quesneville H."/>
            <person name="Rouhier N."/>
            <person name="Sakthikumar S."/>
            <person name="Salamov A.A."/>
            <person name="Schmutz J."/>
            <person name="Selles B."/>
            <person name="Shapiro H."/>
            <person name="Tanguay P."/>
            <person name="Tuskan G.A."/>
            <person name="Henrissat B."/>
            <person name="Van de Peer Y."/>
            <person name="Rouze P."/>
            <person name="Ellis J.G."/>
            <person name="Dodds P.N."/>
            <person name="Schein J.E."/>
            <person name="Zhong S."/>
            <person name="Hamelin R.C."/>
            <person name="Grigoriev I.V."/>
            <person name="Szabo L.J."/>
            <person name="Martin F."/>
        </authorList>
    </citation>
    <scope>NUCLEOTIDE SEQUENCE [LARGE SCALE GENOMIC DNA]</scope>
    <source>
        <strain evidence="9">98AG31 / pathotype 3-4-7</strain>
    </source>
</reference>
<gene>
    <name evidence="8" type="ORF">MELLADRAFT_47226</name>
</gene>
<dbReference type="InterPro" id="IPR048258">
    <property type="entry name" value="Cyclins_cyclin-box"/>
</dbReference>
<evidence type="ECO:0000259" key="7">
    <source>
        <dbReference type="SMART" id="SM00385"/>
    </source>
</evidence>
<dbReference type="Pfam" id="PF00134">
    <property type="entry name" value="Cyclin_N"/>
    <property type="match status" value="1"/>
</dbReference>
<evidence type="ECO:0000313" key="8">
    <source>
        <dbReference type="EMBL" id="EGG10142.1"/>
    </source>
</evidence>
<dbReference type="KEGG" id="mlr:MELLADRAFT_47226"/>
<dbReference type="RefSeq" id="XP_007406443.1">
    <property type="nucleotide sequence ID" value="XM_007406381.1"/>
</dbReference>
<dbReference type="HOGENOM" id="CLU_633230_0_0_1"/>
<dbReference type="PROSITE" id="PS00292">
    <property type="entry name" value="CYCLINS"/>
    <property type="match status" value="1"/>
</dbReference>
<dbReference type="SMART" id="SM00385">
    <property type="entry name" value="CYCLIN"/>
    <property type="match status" value="1"/>
</dbReference>
<keyword evidence="3 5" id="KW-0195">Cyclin</keyword>
<dbReference type="GO" id="GO:0051726">
    <property type="term" value="P:regulation of cell cycle"/>
    <property type="evidence" value="ECO:0007669"/>
    <property type="project" value="UniProtKB-ARBA"/>
</dbReference>
<organism evidence="9">
    <name type="scientific">Melampsora larici-populina (strain 98AG31 / pathotype 3-4-7)</name>
    <name type="common">Poplar leaf rust fungus</name>
    <dbReference type="NCBI Taxonomy" id="747676"/>
    <lineage>
        <taxon>Eukaryota</taxon>
        <taxon>Fungi</taxon>
        <taxon>Dikarya</taxon>
        <taxon>Basidiomycota</taxon>
        <taxon>Pucciniomycotina</taxon>
        <taxon>Pucciniomycetes</taxon>
        <taxon>Pucciniales</taxon>
        <taxon>Melampsoraceae</taxon>
        <taxon>Melampsora</taxon>
    </lineage>
</organism>
<dbReference type="Gene3D" id="1.10.472.10">
    <property type="entry name" value="Cyclin-like"/>
    <property type="match status" value="2"/>
</dbReference>
<feature type="compositionally biased region" description="Low complexity" evidence="6">
    <location>
        <begin position="28"/>
        <end position="46"/>
    </location>
</feature>
<dbReference type="InterPro" id="IPR006671">
    <property type="entry name" value="Cyclin_N"/>
</dbReference>
<dbReference type="GO" id="GO:0044843">
    <property type="term" value="P:cell cycle G1/S phase transition"/>
    <property type="evidence" value="ECO:0007669"/>
    <property type="project" value="UniProtKB-ARBA"/>
</dbReference>
<dbReference type="InterPro" id="IPR013763">
    <property type="entry name" value="Cyclin-like_dom"/>
</dbReference>
<dbReference type="STRING" id="747676.F4RBQ2"/>
<keyword evidence="2" id="KW-0132">Cell division</keyword>